<protein>
    <submittedName>
        <fullName evidence="1">Uncharacterized protein</fullName>
    </submittedName>
</protein>
<dbReference type="AlphaFoldDB" id="A0A5T8H4J5"/>
<evidence type="ECO:0000313" key="1">
    <source>
        <dbReference type="EMBL" id="EAM3003059.1"/>
    </source>
</evidence>
<organism evidence="1">
    <name type="scientific">Salmonella enterica</name>
    <name type="common">Salmonella choleraesuis</name>
    <dbReference type="NCBI Taxonomy" id="28901"/>
    <lineage>
        <taxon>Bacteria</taxon>
        <taxon>Pseudomonadati</taxon>
        <taxon>Pseudomonadota</taxon>
        <taxon>Gammaproteobacteria</taxon>
        <taxon>Enterobacterales</taxon>
        <taxon>Enterobacteriaceae</taxon>
        <taxon>Salmonella</taxon>
    </lineage>
</organism>
<gene>
    <name evidence="1" type="ORF">CIT69_22570</name>
</gene>
<sequence>MVAARFLMPAVVLTCEEAANEFESLNLEFSSVAGLCMSFEDDNVVYGDPQFDFNSPDDFMCEVREYNSLPKLRTALEFIHTLMVFSDNNFRKDNE</sequence>
<comment type="caution">
    <text evidence="1">The sequence shown here is derived from an EMBL/GenBank/DDBJ whole genome shotgun (WGS) entry which is preliminary data.</text>
</comment>
<dbReference type="EMBL" id="AACUMD010000028">
    <property type="protein sequence ID" value="EAM3003059.1"/>
    <property type="molecule type" value="Genomic_DNA"/>
</dbReference>
<accession>A0A5T8H4J5</accession>
<proteinExistence type="predicted"/>
<reference evidence="1" key="1">
    <citation type="submission" date="2018-08" db="EMBL/GenBank/DDBJ databases">
        <authorList>
            <consortium name="GenomeTrakr network: Whole genome sequencing for foodborne pathogen traceback"/>
        </authorList>
    </citation>
    <scope>NUCLEOTIDE SEQUENCE</scope>
    <source>
        <strain evidence="1">CFSAN057169</strain>
    </source>
</reference>
<name>A0A5T8H4J5_SALER</name>